<dbReference type="PANTHER" id="PTHR43132:SF2">
    <property type="entry name" value="ARSENICAL RESISTANCE OPERON REPRESSOR ARSR-RELATED"/>
    <property type="match status" value="1"/>
</dbReference>
<dbReference type="InterPro" id="IPR036388">
    <property type="entry name" value="WH-like_DNA-bd_sf"/>
</dbReference>
<keyword evidence="2" id="KW-0238">DNA-binding</keyword>
<evidence type="ECO:0000313" key="6">
    <source>
        <dbReference type="Proteomes" id="UP000244335"/>
    </source>
</evidence>
<accession>A0AA92C6T7</accession>
<dbReference type="InterPro" id="IPR011991">
    <property type="entry name" value="ArsR-like_HTH"/>
</dbReference>
<dbReference type="RefSeq" id="WP_116492053.1">
    <property type="nucleotide sequence ID" value="NZ_QDFR01000001.1"/>
</dbReference>
<keyword evidence="3" id="KW-0804">Transcription</keyword>
<proteinExistence type="predicted"/>
<dbReference type="PANTHER" id="PTHR43132">
    <property type="entry name" value="ARSENICAL RESISTANCE OPERON REPRESSOR ARSR-RELATED"/>
    <property type="match status" value="1"/>
</dbReference>
<evidence type="ECO:0000256" key="1">
    <source>
        <dbReference type="ARBA" id="ARBA00023015"/>
    </source>
</evidence>
<name>A0AA92C6T7_RHIRH</name>
<evidence type="ECO:0000256" key="3">
    <source>
        <dbReference type="ARBA" id="ARBA00023163"/>
    </source>
</evidence>
<dbReference type="PROSITE" id="PS50987">
    <property type="entry name" value="HTH_ARSR_2"/>
    <property type="match status" value="1"/>
</dbReference>
<sequence>MDERHALSSFAALAQETRLRIVRALVVAGSDGLAAGKIAESMGVSATNVSFHLKELERSGLINQQRVSRSIIYRASFETLAELVTFLMEDCCAGHSAIRHNVPLSEGRRSAASVNAVE</sequence>
<dbReference type="EMBL" id="QDFR01000001">
    <property type="protein sequence ID" value="PVE56971.1"/>
    <property type="molecule type" value="Genomic_DNA"/>
</dbReference>
<dbReference type="SUPFAM" id="SSF46785">
    <property type="entry name" value="Winged helix' DNA-binding domain"/>
    <property type="match status" value="1"/>
</dbReference>
<dbReference type="InterPro" id="IPR051011">
    <property type="entry name" value="Metal_resp_trans_reg"/>
</dbReference>
<dbReference type="AlphaFoldDB" id="A0AA92C6T7"/>
<dbReference type="NCBIfam" id="NF033788">
    <property type="entry name" value="HTH_metalloreg"/>
    <property type="match status" value="1"/>
</dbReference>
<reference evidence="5 6" key="1">
    <citation type="submission" date="2018-04" db="EMBL/GenBank/DDBJ databases">
        <authorList>
            <person name="Hagen T."/>
        </authorList>
    </citation>
    <scope>NUCLEOTIDE SEQUENCE [LARGE SCALE GENOMIC DNA]</scope>
    <source>
        <strain evidence="5 6">TPD7009</strain>
    </source>
</reference>
<dbReference type="Gene3D" id="1.10.10.10">
    <property type="entry name" value="Winged helix-like DNA-binding domain superfamily/Winged helix DNA-binding domain"/>
    <property type="match status" value="1"/>
</dbReference>
<feature type="domain" description="HTH arsR-type" evidence="4">
    <location>
        <begin position="1"/>
        <end position="95"/>
    </location>
</feature>
<dbReference type="InterPro" id="IPR001845">
    <property type="entry name" value="HTH_ArsR_DNA-bd_dom"/>
</dbReference>
<keyword evidence="1" id="KW-0805">Transcription regulation</keyword>
<comment type="caution">
    <text evidence="5">The sequence shown here is derived from an EMBL/GenBank/DDBJ whole genome shotgun (WGS) entry which is preliminary data.</text>
</comment>
<dbReference type="SMART" id="SM00418">
    <property type="entry name" value="HTH_ARSR"/>
    <property type="match status" value="1"/>
</dbReference>
<dbReference type="GO" id="GO:0003700">
    <property type="term" value="F:DNA-binding transcription factor activity"/>
    <property type="evidence" value="ECO:0007669"/>
    <property type="project" value="InterPro"/>
</dbReference>
<gene>
    <name evidence="5" type="ORF">DC430_04265</name>
</gene>
<evidence type="ECO:0000313" key="5">
    <source>
        <dbReference type="EMBL" id="PVE56971.1"/>
    </source>
</evidence>
<dbReference type="CDD" id="cd00090">
    <property type="entry name" value="HTH_ARSR"/>
    <property type="match status" value="1"/>
</dbReference>
<protein>
    <submittedName>
        <fullName evidence="5">Transcriptional regulator</fullName>
    </submittedName>
</protein>
<dbReference type="InterPro" id="IPR036390">
    <property type="entry name" value="WH_DNA-bd_sf"/>
</dbReference>
<evidence type="ECO:0000256" key="2">
    <source>
        <dbReference type="ARBA" id="ARBA00023125"/>
    </source>
</evidence>
<evidence type="ECO:0000259" key="4">
    <source>
        <dbReference type="PROSITE" id="PS50987"/>
    </source>
</evidence>
<dbReference type="Proteomes" id="UP000244335">
    <property type="component" value="Unassembled WGS sequence"/>
</dbReference>
<dbReference type="PRINTS" id="PR00778">
    <property type="entry name" value="HTHARSR"/>
</dbReference>
<dbReference type="GO" id="GO:0003677">
    <property type="term" value="F:DNA binding"/>
    <property type="evidence" value="ECO:0007669"/>
    <property type="project" value="UniProtKB-KW"/>
</dbReference>
<dbReference type="Pfam" id="PF12840">
    <property type="entry name" value="HTH_20"/>
    <property type="match status" value="1"/>
</dbReference>
<organism evidence="5 6">
    <name type="scientific">Rhizobium rhizogenes</name>
    <name type="common">Agrobacterium rhizogenes</name>
    <dbReference type="NCBI Taxonomy" id="359"/>
    <lineage>
        <taxon>Bacteria</taxon>
        <taxon>Pseudomonadati</taxon>
        <taxon>Pseudomonadota</taxon>
        <taxon>Alphaproteobacteria</taxon>
        <taxon>Hyphomicrobiales</taxon>
        <taxon>Rhizobiaceae</taxon>
        <taxon>Rhizobium/Agrobacterium group</taxon>
        <taxon>Rhizobium</taxon>
    </lineage>
</organism>